<sequence>MPRYEGFPPIKRYHTFVDHSCPDATDESTPEGAGRKRSHDEVGIALPNPTLLRMHAALAKVFHASGAAEIFDPFLPEPDSTAGPVIAAEYGFSFAENIVKESWML</sequence>
<organism evidence="1 2">
    <name type="scientific">Trametes sanguinea</name>
    <dbReference type="NCBI Taxonomy" id="158606"/>
    <lineage>
        <taxon>Eukaryota</taxon>
        <taxon>Fungi</taxon>
        <taxon>Dikarya</taxon>
        <taxon>Basidiomycota</taxon>
        <taxon>Agaricomycotina</taxon>
        <taxon>Agaricomycetes</taxon>
        <taxon>Polyporales</taxon>
        <taxon>Polyporaceae</taxon>
        <taxon>Trametes</taxon>
    </lineage>
</organism>
<name>A0ACC1MZR1_9APHY</name>
<dbReference type="EMBL" id="JANSHE010005213">
    <property type="protein sequence ID" value="KAJ2972137.1"/>
    <property type="molecule type" value="Genomic_DNA"/>
</dbReference>
<keyword evidence="2" id="KW-1185">Reference proteome</keyword>
<comment type="caution">
    <text evidence="1">The sequence shown here is derived from an EMBL/GenBank/DDBJ whole genome shotgun (WGS) entry which is preliminary data.</text>
</comment>
<reference evidence="1" key="1">
    <citation type="submission" date="2022-08" db="EMBL/GenBank/DDBJ databases">
        <title>Genome Sequence of Pycnoporus sanguineus.</title>
        <authorList>
            <person name="Buettner E."/>
        </authorList>
    </citation>
    <scope>NUCLEOTIDE SEQUENCE</scope>
    <source>
        <strain evidence="1">CG-C14</strain>
    </source>
</reference>
<protein>
    <submittedName>
        <fullName evidence="1">Uncharacterized protein</fullName>
    </submittedName>
</protein>
<evidence type="ECO:0000313" key="2">
    <source>
        <dbReference type="Proteomes" id="UP001144978"/>
    </source>
</evidence>
<evidence type="ECO:0000313" key="1">
    <source>
        <dbReference type="EMBL" id="KAJ2972137.1"/>
    </source>
</evidence>
<accession>A0ACC1MZR1</accession>
<gene>
    <name evidence="1" type="ORF">NUW54_g12338</name>
</gene>
<dbReference type="Proteomes" id="UP001144978">
    <property type="component" value="Unassembled WGS sequence"/>
</dbReference>
<proteinExistence type="predicted"/>